<evidence type="ECO:0000313" key="3">
    <source>
        <dbReference type="Proteomes" id="UP000441523"/>
    </source>
</evidence>
<reference evidence="2 3" key="1">
    <citation type="submission" date="2019-09" db="EMBL/GenBank/DDBJ databases">
        <title>YIM 132548 draft genome.</title>
        <authorList>
            <person name="Jiang L."/>
        </authorList>
    </citation>
    <scope>NUCLEOTIDE SEQUENCE [LARGE SCALE GENOMIC DNA]</scope>
    <source>
        <strain evidence="2 3">YIM 132548</strain>
    </source>
</reference>
<gene>
    <name evidence="2" type="ORF">F6X51_06515</name>
</gene>
<comment type="caution">
    <text evidence="2">The sequence shown here is derived from an EMBL/GenBank/DDBJ whole genome shotgun (WGS) entry which is preliminary data.</text>
</comment>
<evidence type="ECO:0000256" key="1">
    <source>
        <dbReference type="SAM" id="MobiDB-lite"/>
    </source>
</evidence>
<dbReference type="EMBL" id="VZZJ01000004">
    <property type="protein sequence ID" value="KAB1074769.1"/>
    <property type="molecule type" value="Genomic_DNA"/>
</dbReference>
<name>A0A6N6MUH5_9HYPH</name>
<dbReference type="Proteomes" id="UP000441523">
    <property type="component" value="Unassembled WGS sequence"/>
</dbReference>
<feature type="region of interest" description="Disordered" evidence="1">
    <location>
        <begin position="1"/>
        <end position="46"/>
    </location>
</feature>
<dbReference type="RefSeq" id="WP_150962409.1">
    <property type="nucleotide sequence ID" value="NZ_VZZJ01000004.1"/>
</dbReference>
<organism evidence="2 3">
    <name type="scientific">Methylobacterium planeticum</name>
    <dbReference type="NCBI Taxonomy" id="2615211"/>
    <lineage>
        <taxon>Bacteria</taxon>
        <taxon>Pseudomonadati</taxon>
        <taxon>Pseudomonadota</taxon>
        <taxon>Alphaproteobacteria</taxon>
        <taxon>Hyphomicrobiales</taxon>
        <taxon>Methylobacteriaceae</taxon>
        <taxon>Methylobacterium</taxon>
    </lineage>
</organism>
<dbReference type="AlphaFoldDB" id="A0A6N6MUH5"/>
<sequence>MTKGIETGAETKAPTQTSPSPEALLKAAVSGGREPETPAPAPAPAKPVFTLDPRLAGVTGAALGLGLMLGAGATTLTGPRGDRSVAAFTEVQAGLEANRVEASRLNTEIERLGKTLAALRDAGEGRRNDLKSSTTGVTERLAKLEQTLIAKLTSFGERADQAEREQSARLAALTAQIEKRTTVAAAAPPAPVQPPVAAVAAPAPVAAAGAKPEPSQTGSITDAKAKPPAVENWAVRDVYDGTAILEDRRRRLVEVGPGDTVPGIGRVEAVERRGRQWVVVTRQGVITPQSW</sequence>
<evidence type="ECO:0000313" key="2">
    <source>
        <dbReference type="EMBL" id="KAB1074769.1"/>
    </source>
</evidence>
<accession>A0A6N6MUH5</accession>
<proteinExistence type="predicted"/>
<protein>
    <submittedName>
        <fullName evidence="2">Uncharacterized protein</fullName>
    </submittedName>
</protein>
<keyword evidence="3" id="KW-1185">Reference proteome</keyword>